<sequence length="113" mass="12530">MQVLVVEDSLPLAEAMAEALTHDGHAVWYTGHARRALQWVCEGHFDCATLDFRLGHEDTAEIADLLTKRSVPFFFSTGSDRTELPARFGCHLILKKPFTVEALLALVNKVGAH</sequence>
<evidence type="ECO:0000256" key="2">
    <source>
        <dbReference type="PROSITE-ProRule" id="PRU00169"/>
    </source>
</evidence>
<keyword evidence="5" id="KW-1185">Reference proteome</keyword>
<dbReference type="InterPro" id="IPR011006">
    <property type="entry name" value="CheY-like_superfamily"/>
</dbReference>
<dbReference type="Proteomes" id="UP001317822">
    <property type="component" value="Chromosome"/>
</dbReference>
<keyword evidence="1 2" id="KW-0597">Phosphoprotein</keyword>
<dbReference type="SMART" id="SM00448">
    <property type="entry name" value="REC"/>
    <property type="match status" value="1"/>
</dbReference>
<evidence type="ECO:0000313" key="5">
    <source>
        <dbReference type="Proteomes" id="UP001317822"/>
    </source>
</evidence>
<evidence type="ECO:0000259" key="3">
    <source>
        <dbReference type="PROSITE" id="PS50110"/>
    </source>
</evidence>
<dbReference type="EMBL" id="AP027041">
    <property type="protein sequence ID" value="BDU16657.1"/>
    <property type="molecule type" value="Genomic_DNA"/>
</dbReference>
<reference evidence="4 5" key="1">
    <citation type="journal article" date="2023" name="Int. J. Syst. Evol. Microbiol.">
        <title>Physiological and genomic analyses of cobalamin (vitamin B12)-auxotrophy of Lysobacter auxotrophicus sp. nov., a methionine-auxotrophic chitinolytic bacterium isolated from chitin-treated soil.</title>
        <authorList>
            <person name="Saito A."/>
            <person name="Dohra H."/>
            <person name="Hamada M."/>
            <person name="Moriuchi R."/>
            <person name="Kotsuchibashi Y."/>
            <person name="Mori K."/>
        </authorList>
    </citation>
    <scope>NUCLEOTIDE SEQUENCE [LARGE SCALE GENOMIC DNA]</scope>
    <source>
        <strain evidence="4 5">5-21a</strain>
    </source>
</reference>
<dbReference type="Pfam" id="PF00072">
    <property type="entry name" value="Response_reg"/>
    <property type="match status" value="1"/>
</dbReference>
<dbReference type="InterPro" id="IPR050595">
    <property type="entry name" value="Bact_response_regulator"/>
</dbReference>
<dbReference type="RefSeq" id="WP_281778648.1">
    <property type="nucleotide sequence ID" value="NZ_AP027041.1"/>
</dbReference>
<accession>A0ABM8DDI3</accession>
<protein>
    <submittedName>
        <fullName evidence="4">Response regulator</fullName>
    </submittedName>
</protein>
<feature type="domain" description="Response regulatory" evidence="3">
    <location>
        <begin position="2"/>
        <end position="111"/>
    </location>
</feature>
<dbReference type="PANTHER" id="PTHR44591">
    <property type="entry name" value="STRESS RESPONSE REGULATOR PROTEIN 1"/>
    <property type="match status" value="1"/>
</dbReference>
<organism evidence="4 5">
    <name type="scientific">Lysobacter auxotrophicus</name>
    <dbReference type="NCBI Taxonomy" id="2992573"/>
    <lineage>
        <taxon>Bacteria</taxon>
        <taxon>Pseudomonadati</taxon>
        <taxon>Pseudomonadota</taxon>
        <taxon>Gammaproteobacteria</taxon>
        <taxon>Lysobacterales</taxon>
        <taxon>Lysobacteraceae</taxon>
        <taxon>Lysobacter</taxon>
    </lineage>
</organism>
<evidence type="ECO:0000313" key="4">
    <source>
        <dbReference type="EMBL" id="BDU16657.1"/>
    </source>
</evidence>
<dbReference type="InterPro" id="IPR001789">
    <property type="entry name" value="Sig_transdc_resp-reg_receiver"/>
</dbReference>
<dbReference type="PANTHER" id="PTHR44591:SF24">
    <property type="entry name" value="PROTEIN-GLUTAMATE METHYLESTERASE_PROTEIN-GLUTAMINE GLUTAMINASE 1"/>
    <property type="match status" value="1"/>
</dbReference>
<dbReference type="PROSITE" id="PS50110">
    <property type="entry name" value="RESPONSE_REGULATORY"/>
    <property type="match status" value="1"/>
</dbReference>
<name>A0ABM8DDI3_9GAMM</name>
<dbReference type="SUPFAM" id="SSF52172">
    <property type="entry name" value="CheY-like"/>
    <property type="match status" value="1"/>
</dbReference>
<gene>
    <name evidence="4" type="ORF">LA521A_18580</name>
</gene>
<feature type="modified residue" description="4-aspartylphosphate" evidence="2">
    <location>
        <position position="51"/>
    </location>
</feature>
<evidence type="ECO:0000256" key="1">
    <source>
        <dbReference type="ARBA" id="ARBA00022553"/>
    </source>
</evidence>
<proteinExistence type="predicted"/>
<dbReference type="Gene3D" id="3.40.50.2300">
    <property type="match status" value="1"/>
</dbReference>